<dbReference type="Gene3D" id="1.20.1530.20">
    <property type="match status" value="1"/>
</dbReference>
<evidence type="ECO:0000256" key="6">
    <source>
        <dbReference type="ARBA" id="ARBA00022989"/>
    </source>
</evidence>
<gene>
    <name evidence="9" type="ORF">FRD01_05415</name>
</gene>
<dbReference type="PANTHER" id="PTHR36838:SF1">
    <property type="entry name" value="SLR1864 PROTEIN"/>
    <property type="match status" value="1"/>
</dbReference>
<dbReference type="AlphaFoldDB" id="A0A5B8XRP4"/>
<dbReference type="OrthoDB" id="9786183at2"/>
<keyword evidence="7 8" id="KW-0472">Membrane</keyword>
<protein>
    <recommendedName>
        <fullName evidence="11">Transporter</fullName>
    </recommendedName>
</protein>
<dbReference type="RefSeq" id="WP_146958351.1">
    <property type="nucleotide sequence ID" value="NZ_CP042467.1"/>
</dbReference>
<dbReference type="GO" id="GO:0005886">
    <property type="term" value="C:plasma membrane"/>
    <property type="evidence" value="ECO:0007669"/>
    <property type="project" value="UniProtKB-SubCell"/>
</dbReference>
<dbReference type="PANTHER" id="PTHR36838">
    <property type="entry name" value="AUXIN EFFLUX CARRIER FAMILY PROTEIN"/>
    <property type="match status" value="1"/>
</dbReference>
<organism evidence="9 10">
    <name type="scientific">Microvenator marinus</name>
    <dbReference type="NCBI Taxonomy" id="2600177"/>
    <lineage>
        <taxon>Bacteria</taxon>
        <taxon>Deltaproteobacteria</taxon>
        <taxon>Bradymonadales</taxon>
        <taxon>Microvenatoraceae</taxon>
        <taxon>Microvenator</taxon>
    </lineage>
</organism>
<evidence type="ECO:0000256" key="3">
    <source>
        <dbReference type="ARBA" id="ARBA00022448"/>
    </source>
</evidence>
<keyword evidence="6 8" id="KW-1133">Transmembrane helix</keyword>
<sequence length="297" mass="31386">MSTLVLLVICISFGALLRAKYSGHASLNTWARNWVIWIALPAMILRELPRMTFDINALWLFSVGIAVFVGAMVSIGVFGKLRSWSKAEIAAMILCAGLGNTSFVGLPVMRLVFGESAVGPALVVDQSSFVALALGGTTIAAWGAGKTLSVRQAAERILLFPPTVAALSSLALAHVGLAPFESYLDDTLYAIAQTLSPIALFAVGLQFTGFRWNKPEQLAVGLTWKLVLAPLVILGFAALTQTQDPIRAIGILQAGMPPMVTAAIVAESEGLEPELASQMVVTGLLAATLTLTAFSFL</sequence>
<reference evidence="9 10" key="1">
    <citation type="submission" date="2019-08" db="EMBL/GenBank/DDBJ databases">
        <authorList>
            <person name="Liang Q."/>
        </authorList>
    </citation>
    <scope>NUCLEOTIDE SEQUENCE [LARGE SCALE GENOMIC DNA]</scope>
    <source>
        <strain evidence="9 10">V1718</strain>
    </source>
</reference>
<dbReference type="KEGG" id="bbae:FRD01_05415"/>
<dbReference type="Pfam" id="PF03547">
    <property type="entry name" value="Mem_trans"/>
    <property type="match status" value="1"/>
</dbReference>
<keyword evidence="4" id="KW-1003">Cell membrane</keyword>
<evidence type="ECO:0000313" key="10">
    <source>
        <dbReference type="Proteomes" id="UP000321595"/>
    </source>
</evidence>
<comment type="similarity">
    <text evidence="2">Belongs to the auxin efflux carrier (TC 2.A.69) family.</text>
</comment>
<dbReference type="GO" id="GO:0055085">
    <property type="term" value="P:transmembrane transport"/>
    <property type="evidence" value="ECO:0007669"/>
    <property type="project" value="InterPro"/>
</dbReference>
<keyword evidence="3" id="KW-0813">Transport</keyword>
<evidence type="ECO:0000313" key="9">
    <source>
        <dbReference type="EMBL" id="QED26693.1"/>
    </source>
</evidence>
<evidence type="ECO:0008006" key="11">
    <source>
        <dbReference type="Google" id="ProtNLM"/>
    </source>
</evidence>
<dbReference type="Proteomes" id="UP000321595">
    <property type="component" value="Chromosome"/>
</dbReference>
<accession>A0A5B8XRP4</accession>
<feature type="transmembrane region" description="Helical" evidence="8">
    <location>
        <begin position="128"/>
        <end position="145"/>
    </location>
</feature>
<dbReference type="EMBL" id="CP042467">
    <property type="protein sequence ID" value="QED26693.1"/>
    <property type="molecule type" value="Genomic_DNA"/>
</dbReference>
<keyword evidence="5 8" id="KW-0812">Transmembrane</keyword>
<feature type="transmembrane region" description="Helical" evidence="8">
    <location>
        <begin position="57"/>
        <end position="77"/>
    </location>
</feature>
<feature type="transmembrane region" description="Helical" evidence="8">
    <location>
        <begin position="189"/>
        <end position="210"/>
    </location>
</feature>
<comment type="subcellular location">
    <subcellularLocation>
        <location evidence="1">Cell membrane</location>
        <topology evidence="1">Multi-pass membrane protein</topology>
    </subcellularLocation>
</comment>
<evidence type="ECO:0000256" key="7">
    <source>
        <dbReference type="ARBA" id="ARBA00023136"/>
    </source>
</evidence>
<evidence type="ECO:0000256" key="8">
    <source>
        <dbReference type="SAM" id="Phobius"/>
    </source>
</evidence>
<evidence type="ECO:0000256" key="2">
    <source>
        <dbReference type="ARBA" id="ARBA00010145"/>
    </source>
</evidence>
<feature type="transmembrane region" description="Helical" evidence="8">
    <location>
        <begin position="222"/>
        <end position="240"/>
    </location>
</feature>
<keyword evidence="10" id="KW-1185">Reference proteome</keyword>
<evidence type="ECO:0000256" key="5">
    <source>
        <dbReference type="ARBA" id="ARBA00022692"/>
    </source>
</evidence>
<evidence type="ECO:0000256" key="4">
    <source>
        <dbReference type="ARBA" id="ARBA00022475"/>
    </source>
</evidence>
<dbReference type="InterPro" id="IPR004776">
    <property type="entry name" value="Mem_transp_PIN-like"/>
</dbReference>
<feature type="transmembrane region" description="Helical" evidence="8">
    <location>
        <begin position="89"/>
        <end position="108"/>
    </location>
</feature>
<name>A0A5B8XRP4_9DELT</name>
<dbReference type="InterPro" id="IPR038770">
    <property type="entry name" value="Na+/solute_symporter_sf"/>
</dbReference>
<feature type="transmembrane region" description="Helical" evidence="8">
    <location>
        <begin position="157"/>
        <end position="177"/>
    </location>
</feature>
<evidence type="ECO:0000256" key="1">
    <source>
        <dbReference type="ARBA" id="ARBA00004651"/>
    </source>
</evidence>
<proteinExistence type="inferred from homology"/>